<dbReference type="EMBL" id="CAEKDK010000001">
    <property type="protein sequence ID" value="CAB4263648.1"/>
    <property type="molecule type" value="Genomic_DNA"/>
</dbReference>
<dbReference type="InterPro" id="IPR026960">
    <property type="entry name" value="RVT-Znf"/>
</dbReference>
<dbReference type="InterPro" id="IPR052343">
    <property type="entry name" value="Retrotransposon-Effector_Assoc"/>
</dbReference>
<accession>A0A6J5TM79</accession>
<dbReference type="Gene3D" id="3.30.420.10">
    <property type="entry name" value="Ribonuclease H-like superfamily/Ribonuclease H"/>
    <property type="match status" value="1"/>
</dbReference>
<feature type="domain" description="Reverse transcriptase" evidence="1">
    <location>
        <begin position="62"/>
        <end position="328"/>
    </location>
</feature>
<dbReference type="GO" id="GO:0003676">
    <property type="term" value="F:nucleic acid binding"/>
    <property type="evidence" value="ECO:0007669"/>
    <property type="project" value="InterPro"/>
</dbReference>
<dbReference type="PANTHER" id="PTHR46890:SF48">
    <property type="entry name" value="RNA-DIRECTED DNA POLYMERASE"/>
    <property type="match status" value="1"/>
</dbReference>
<dbReference type="Pfam" id="PF13456">
    <property type="entry name" value="RVT_3"/>
    <property type="match status" value="1"/>
</dbReference>
<dbReference type="AlphaFoldDB" id="A0A6J5TM79"/>
<dbReference type="Proteomes" id="UP000507222">
    <property type="component" value="Unassembled WGS sequence"/>
</dbReference>
<proteinExistence type="predicted"/>
<reference evidence="2 3" key="1">
    <citation type="submission" date="2020-05" db="EMBL/GenBank/DDBJ databases">
        <authorList>
            <person name="Campoy J."/>
            <person name="Schneeberger K."/>
            <person name="Spophaly S."/>
        </authorList>
    </citation>
    <scope>NUCLEOTIDE SEQUENCE [LARGE SCALE GENOMIC DNA]</scope>
    <source>
        <strain evidence="2">PruArmRojPasFocal</strain>
    </source>
</reference>
<dbReference type="InterPro" id="IPR036397">
    <property type="entry name" value="RNaseH_sf"/>
</dbReference>
<evidence type="ECO:0000259" key="1">
    <source>
        <dbReference type="PROSITE" id="PS50878"/>
    </source>
</evidence>
<dbReference type="PROSITE" id="PS50878">
    <property type="entry name" value="RT_POL"/>
    <property type="match status" value="1"/>
</dbReference>
<dbReference type="SUPFAM" id="SSF56672">
    <property type="entry name" value="DNA/RNA polymerases"/>
    <property type="match status" value="1"/>
</dbReference>
<dbReference type="InterPro" id="IPR000477">
    <property type="entry name" value="RT_dom"/>
</dbReference>
<gene>
    <name evidence="2" type="ORF">CURHAP_LOCUS4240</name>
</gene>
<evidence type="ECO:0000313" key="3">
    <source>
        <dbReference type="Proteomes" id="UP000507222"/>
    </source>
</evidence>
<organism evidence="2 3">
    <name type="scientific">Prunus armeniaca</name>
    <name type="common">Apricot</name>
    <name type="synonym">Armeniaca vulgaris</name>
    <dbReference type="NCBI Taxonomy" id="36596"/>
    <lineage>
        <taxon>Eukaryota</taxon>
        <taxon>Viridiplantae</taxon>
        <taxon>Streptophyta</taxon>
        <taxon>Embryophyta</taxon>
        <taxon>Tracheophyta</taxon>
        <taxon>Spermatophyta</taxon>
        <taxon>Magnoliopsida</taxon>
        <taxon>eudicotyledons</taxon>
        <taxon>Gunneridae</taxon>
        <taxon>Pentapetalae</taxon>
        <taxon>rosids</taxon>
        <taxon>fabids</taxon>
        <taxon>Rosales</taxon>
        <taxon>Rosaceae</taxon>
        <taxon>Amygdaloideae</taxon>
        <taxon>Amygdaleae</taxon>
        <taxon>Prunus</taxon>
    </lineage>
</organism>
<dbReference type="Pfam" id="PF13966">
    <property type="entry name" value="zf-RVT"/>
    <property type="match status" value="1"/>
</dbReference>
<sequence>MRGRVSEEMNRKLLADFTAEEIKHALFQMHPSKAPGPDGFSPLFYQQYWDVVGVDMVSAVLHFLHTGQLLKRINYTHVALIPKVPDPKNMTQLRPISLCNVLYKIGAKVLANRLKVILPALINDSQSAFVSGRMISDNSIVAFELLHFMHKRTHGRQGYMALKLDMSKAYDRVEWNFLESLMLVMGFDPRWVQLIMACLTSVSYSFPLNGNPVGYVIPQRGLRQGDPLSPYLFLLCAEAFSGLIVQAEQNGTLHGVSLCRGAPTVSHLFFADDSFLFLKASQSGCAQLKQILQCYEQVSGQKINLDKSCVSFSRNVADEDQELFATTLGVRRVAHHDRYLGLPTHIGRSRGQCFNYLKDCILEENTGLEGKQMMASYWWGEQEGRRKIHWLSWKNLCRPKHEGGLGFRNLYAFNLALVAKQLWRLAHNPHSLVARLLKARYYRDCSILEATLGNSPSYVWRSLCQAKVVLERGSRWRIGDGQTVRIWEDRWLPTHVSFKVLSTPVTEHGNTCVSFLIDPVTLQWKTDILGAWFSAEEAAIIHKIPLSFRQPPDTLIWHFERHGHYSVKSGYEVARQYLLQLGGDVVQTNGTANGITAPVWRKIWEVRVPPKVRLFLWRAMLNNLPTKVNLKRRGIAELGGCVFCGEEETGFHVFVQCPMAKAVWHHCSCWGSLQRVVAVDLTAWFQDVALTLSAPELEQVMICMWALWNERNQVVWNDRRRSVSEIVSGAIRMLHDSYELQPPLIHPSRVKAKWQRPPLGSIKINLGEACRGATGTGGIGVVVRDYDGTFLACKLVVVQGVSNLLHAKLLALKEGLLFAQRWPYVQRLIEGVGQRVGIVLSQVSQDLSHFGCLVDDCKLLLVQQGSILVQHVMKEANEAAARLARIALHSHGAAEWFGDPPVVLLDALVADSF</sequence>
<dbReference type="GO" id="GO:0004523">
    <property type="term" value="F:RNA-DNA hybrid ribonuclease activity"/>
    <property type="evidence" value="ECO:0007669"/>
    <property type="project" value="InterPro"/>
</dbReference>
<evidence type="ECO:0000313" key="2">
    <source>
        <dbReference type="EMBL" id="CAB4263648.1"/>
    </source>
</evidence>
<dbReference type="InterPro" id="IPR002156">
    <property type="entry name" value="RNaseH_domain"/>
</dbReference>
<dbReference type="CDD" id="cd01650">
    <property type="entry name" value="RT_nLTR_like"/>
    <property type="match status" value="1"/>
</dbReference>
<dbReference type="Pfam" id="PF00078">
    <property type="entry name" value="RVT_1"/>
    <property type="match status" value="1"/>
</dbReference>
<name>A0A6J5TM79_PRUAR</name>
<dbReference type="InterPro" id="IPR043502">
    <property type="entry name" value="DNA/RNA_pol_sf"/>
</dbReference>
<dbReference type="PANTHER" id="PTHR46890">
    <property type="entry name" value="NON-LTR RETROLELEMENT REVERSE TRANSCRIPTASE-LIKE PROTEIN-RELATED"/>
    <property type="match status" value="1"/>
</dbReference>
<protein>
    <recommendedName>
        <fullName evidence="1">Reverse transcriptase domain-containing protein</fullName>
    </recommendedName>
</protein>